<dbReference type="GO" id="GO:0005730">
    <property type="term" value="C:nucleolus"/>
    <property type="evidence" value="ECO:0007669"/>
    <property type="project" value="TreeGrafter"/>
</dbReference>
<dbReference type="STRING" id="57577.A0A2K3MQ36"/>
<organism evidence="4 5">
    <name type="scientific">Trifolium pratense</name>
    <name type="common">Red clover</name>
    <dbReference type="NCBI Taxonomy" id="57577"/>
    <lineage>
        <taxon>Eukaryota</taxon>
        <taxon>Viridiplantae</taxon>
        <taxon>Streptophyta</taxon>
        <taxon>Embryophyta</taxon>
        <taxon>Tracheophyta</taxon>
        <taxon>Spermatophyta</taxon>
        <taxon>Magnoliopsida</taxon>
        <taxon>eudicotyledons</taxon>
        <taxon>Gunneridae</taxon>
        <taxon>Pentapetalae</taxon>
        <taxon>rosids</taxon>
        <taxon>fabids</taxon>
        <taxon>Fabales</taxon>
        <taxon>Fabaceae</taxon>
        <taxon>Papilionoideae</taxon>
        <taxon>50 kb inversion clade</taxon>
        <taxon>NPAAA clade</taxon>
        <taxon>Hologalegina</taxon>
        <taxon>IRL clade</taxon>
        <taxon>Trifolieae</taxon>
        <taxon>Trifolium</taxon>
    </lineage>
</organism>
<feature type="compositionally biased region" description="Basic and acidic residues" evidence="2">
    <location>
        <begin position="40"/>
        <end position="49"/>
    </location>
</feature>
<feature type="region of interest" description="Disordered" evidence="2">
    <location>
        <begin position="306"/>
        <end position="327"/>
    </location>
</feature>
<evidence type="ECO:0000256" key="2">
    <source>
        <dbReference type="SAM" id="MobiDB-lite"/>
    </source>
</evidence>
<comment type="similarity">
    <text evidence="1">Belongs to the KRI1 family.</text>
</comment>
<dbReference type="GO" id="GO:0000447">
    <property type="term" value="P:endonucleolytic cleavage in ITS1 to separate SSU-rRNA from 5.8S rRNA and LSU-rRNA from tricistronic rRNA transcript (SSU-rRNA, 5.8S rRNA, LSU-rRNA)"/>
    <property type="evidence" value="ECO:0007669"/>
    <property type="project" value="TreeGrafter"/>
</dbReference>
<comment type="caution">
    <text evidence="4">The sequence shown here is derived from an EMBL/GenBank/DDBJ whole genome shotgun (WGS) entry which is preliminary data.</text>
</comment>
<dbReference type="PANTHER" id="PTHR14490:SF5">
    <property type="entry name" value="PROTEIN KRI1 HOMOLOG"/>
    <property type="match status" value="1"/>
</dbReference>
<reference evidence="4 5" key="1">
    <citation type="journal article" date="2014" name="Am. J. Bot.">
        <title>Genome assembly and annotation for red clover (Trifolium pratense; Fabaceae).</title>
        <authorList>
            <person name="Istvanek J."/>
            <person name="Jaros M."/>
            <person name="Krenek A."/>
            <person name="Repkova J."/>
        </authorList>
    </citation>
    <scope>NUCLEOTIDE SEQUENCE [LARGE SCALE GENOMIC DNA]</scope>
    <source>
        <strain evidence="5">cv. Tatra</strain>
        <tissue evidence="4">Young leaves</tissue>
    </source>
</reference>
<protein>
    <submittedName>
        <fullName evidence="4">Protein KRI1</fullName>
    </submittedName>
</protein>
<feature type="region of interest" description="Disordered" evidence="2">
    <location>
        <begin position="453"/>
        <end position="483"/>
    </location>
</feature>
<dbReference type="GO" id="GO:0030686">
    <property type="term" value="C:90S preribosome"/>
    <property type="evidence" value="ECO:0007669"/>
    <property type="project" value="TreeGrafter"/>
</dbReference>
<dbReference type="PANTHER" id="PTHR14490">
    <property type="entry name" value="ZINC FINGER, ZZ TYPE"/>
    <property type="match status" value="1"/>
</dbReference>
<reference evidence="4 5" key="2">
    <citation type="journal article" date="2017" name="Front. Plant Sci.">
        <title>Gene Classification and Mining of Molecular Markers Useful in Red Clover (Trifolium pratense) Breeding.</title>
        <authorList>
            <person name="Istvanek J."/>
            <person name="Dluhosova J."/>
            <person name="Dluhos P."/>
            <person name="Patkova L."/>
            <person name="Nedelnik J."/>
            <person name="Repkova J."/>
        </authorList>
    </citation>
    <scope>NUCLEOTIDE SEQUENCE [LARGE SCALE GENOMIC DNA]</scope>
    <source>
        <strain evidence="5">cv. Tatra</strain>
        <tissue evidence="4">Young leaves</tissue>
    </source>
</reference>
<evidence type="ECO:0000313" key="4">
    <source>
        <dbReference type="EMBL" id="PNX92887.1"/>
    </source>
</evidence>
<dbReference type="Pfam" id="PF05178">
    <property type="entry name" value="Kri1"/>
    <property type="match status" value="1"/>
</dbReference>
<dbReference type="AlphaFoldDB" id="A0A2K3MQ36"/>
<feature type="compositionally biased region" description="Basic and acidic residues" evidence="2">
    <location>
        <begin position="674"/>
        <end position="685"/>
    </location>
</feature>
<feature type="region of interest" description="Disordered" evidence="2">
    <location>
        <begin position="40"/>
        <end position="76"/>
    </location>
</feature>
<feature type="compositionally biased region" description="Acidic residues" evidence="2">
    <location>
        <begin position="105"/>
        <end position="114"/>
    </location>
</feature>
<feature type="region of interest" description="Disordered" evidence="2">
    <location>
        <begin position="576"/>
        <end position="712"/>
    </location>
</feature>
<accession>A0A2K3MQ36</accession>
<sequence length="712" mass="82570">MAMNLFDGSDSENDDISKIEINQEYARRFEHNKKREELHRFEELKKKGVIDSPSHSGDDESESESSDDDLKNYNPKSDKVFFDVLNKVKKKDPIIKEKDVKFFESDDSSEDESGDEKSKSKDKKKRKAKYLKDVVAEHLIEEGADFGGEEEETNGKLKGKKAMSLNWEETGFVNKDGKKTYGDEQEELLREFREAEKEALGDGEEGDFLILNEKAGEDKEDSVDPELEKKLDEYFSGDAESNENSRFLRNYFRNKMWLDNKGENLNVGEEDLEEISEDEMEIERQEEYEHRFQENPGDRVLGHARKVEGSVRKKTNTRKEQRKSKEERMAIAQKEREEELKHLKNVKKQEIQEKVKKIMKTAGIDDEDIIPLSAAELEEEFDPEEYDRMMKKAFDEKYYNAEDANPEFCSEDEDMEKPDFEKEDELLGLPKGWDEPGSDGGFLAAREKALKEKIENTSDDDLMEEENEEEEIPEEGSSRKRKRKVALLEKARQAMMDEYYKLDFEDTIGDLKTRFKYTKTKPSKFGIGAPEILLMDDKELNQYISLKKLAPYQEEEWKLSKQKRYMLKMRAKEILRAASMDRKKNKKSKVDSSKSTKDGSSKLTSSNNVVEDEKENTANLVKKKKKSKISSKLTLSNNVVEDEKSNTASLDKKKNKKKNKKTEVDSGELTSSDRVVEDENTEGSKSRKARRKEKMAPLKLSEARLKAYGKQT</sequence>
<gene>
    <name evidence="4" type="ORF">L195_g016030</name>
</gene>
<evidence type="ECO:0000256" key="1">
    <source>
        <dbReference type="ARBA" id="ARBA00007473"/>
    </source>
</evidence>
<evidence type="ECO:0000259" key="3">
    <source>
        <dbReference type="Pfam" id="PF12936"/>
    </source>
</evidence>
<dbReference type="EMBL" id="ASHM01010995">
    <property type="protein sequence ID" value="PNX92887.1"/>
    <property type="molecule type" value="Genomic_DNA"/>
</dbReference>
<name>A0A2K3MQ36_TRIPR</name>
<dbReference type="InterPro" id="IPR024626">
    <property type="entry name" value="Kri1-like_C"/>
</dbReference>
<dbReference type="Pfam" id="PF12936">
    <property type="entry name" value="Kri1_C"/>
    <property type="match status" value="1"/>
</dbReference>
<feature type="compositionally biased region" description="Basic and acidic residues" evidence="2">
    <location>
        <begin position="576"/>
        <end position="600"/>
    </location>
</feature>
<feature type="compositionally biased region" description="Acidic residues" evidence="2">
    <location>
        <begin position="457"/>
        <end position="474"/>
    </location>
</feature>
<feature type="region of interest" description="Disordered" evidence="2">
    <location>
        <begin position="100"/>
        <end position="128"/>
    </location>
</feature>
<proteinExistence type="inferred from homology"/>
<evidence type="ECO:0000313" key="5">
    <source>
        <dbReference type="Proteomes" id="UP000236291"/>
    </source>
</evidence>
<dbReference type="Proteomes" id="UP000236291">
    <property type="component" value="Unassembled WGS sequence"/>
</dbReference>
<feature type="domain" description="Kri1-like C-terminal" evidence="3">
    <location>
        <begin position="492"/>
        <end position="575"/>
    </location>
</feature>
<dbReference type="InterPro" id="IPR018034">
    <property type="entry name" value="Kri1"/>
</dbReference>